<dbReference type="EMBL" id="BONU01000002">
    <property type="protein sequence ID" value="GIG71899.1"/>
    <property type="molecule type" value="Genomic_DNA"/>
</dbReference>
<dbReference type="AlphaFoldDB" id="A0A8J3PK86"/>
<reference evidence="1" key="1">
    <citation type="submission" date="2021-01" db="EMBL/GenBank/DDBJ databases">
        <title>Whole genome shotgun sequence of Planosporangium flavigriseum NBRC 105377.</title>
        <authorList>
            <person name="Komaki H."/>
            <person name="Tamura T."/>
        </authorList>
    </citation>
    <scope>NUCLEOTIDE SEQUENCE</scope>
    <source>
        <strain evidence="1">NBRC 105377</strain>
    </source>
</reference>
<name>A0A8J3PK86_9ACTN</name>
<evidence type="ECO:0000313" key="1">
    <source>
        <dbReference type="EMBL" id="GIG71899.1"/>
    </source>
</evidence>
<proteinExistence type="predicted"/>
<sequence length="149" mass="15866">MRARWASLTVTDTLRNVEAQPDDVFDTALFDDVALVLQSALSGDGDGVVKAFDKATTRSGVVGAYEIAWGLAGATVGEDLALGPWRLDFPGIDEATYDKRWVARFLSAYANADEPTAEALFGAAIADGKLPQCLMTLAGSAIATLRRRL</sequence>
<keyword evidence="2" id="KW-1185">Reference proteome</keyword>
<gene>
    <name evidence="1" type="ORF">Pfl04_03030</name>
</gene>
<comment type="caution">
    <text evidence="1">The sequence shown here is derived from an EMBL/GenBank/DDBJ whole genome shotgun (WGS) entry which is preliminary data.</text>
</comment>
<organism evidence="1 2">
    <name type="scientific">Planosporangium flavigriseum</name>
    <dbReference type="NCBI Taxonomy" id="373681"/>
    <lineage>
        <taxon>Bacteria</taxon>
        <taxon>Bacillati</taxon>
        <taxon>Actinomycetota</taxon>
        <taxon>Actinomycetes</taxon>
        <taxon>Micromonosporales</taxon>
        <taxon>Micromonosporaceae</taxon>
        <taxon>Planosporangium</taxon>
    </lineage>
</organism>
<accession>A0A8J3PK86</accession>
<protein>
    <submittedName>
        <fullName evidence="1">Uncharacterized protein</fullName>
    </submittedName>
</protein>
<dbReference type="Proteomes" id="UP000653674">
    <property type="component" value="Unassembled WGS sequence"/>
</dbReference>
<evidence type="ECO:0000313" key="2">
    <source>
        <dbReference type="Proteomes" id="UP000653674"/>
    </source>
</evidence>